<feature type="transmembrane region" description="Helical" evidence="13">
    <location>
        <begin position="299"/>
        <end position="319"/>
    </location>
</feature>
<evidence type="ECO:0000256" key="12">
    <source>
        <dbReference type="ARBA" id="ARBA00023177"/>
    </source>
</evidence>
<dbReference type="PRINTS" id="PR00344">
    <property type="entry name" value="BCTRLSENSOR"/>
</dbReference>
<evidence type="ECO:0000256" key="3">
    <source>
        <dbReference type="ARBA" id="ARBA00005887"/>
    </source>
</evidence>
<dbReference type="Pfam" id="PF00909">
    <property type="entry name" value="Ammonium_transp"/>
    <property type="match status" value="1"/>
</dbReference>
<evidence type="ECO:0000259" key="14">
    <source>
        <dbReference type="PROSITE" id="PS50109"/>
    </source>
</evidence>
<gene>
    <name evidence="16" type="ORF">F0237_05200</name>
</gene>
<keyword evidence="9" id="KW-0418">Kinase</keyword>
<dbReference type="PANTHER" id="PTHR11730:SF6">
    <property type="entry name" value="AMMONIUM TRANSPORTER"/>
    <property type="match status" value="1"/>
</dbReference>
<feature type="transmembrane region" description="Helical" evidence="13">
    <location>
        <begin position="6"/>
        <end position="26"/>
    </location>
</feature>
<dbReference type="PROSITE" id="PS50885">
    <property type="entry name" value="HAMP"/>
    <property type="match status" value="1"/>
</dbReference>
<dbReference type="Gene3D" id="1.10.3430.10">
    <property type="entry name" value="Ammonium transporter AmtB like domains"/>
    <property type="match status" value="1"/>
</dbReference>
<feature type="domain" description="HAMP" evidence="15">
    <location>
        <begin position="390"/>
        <end position="433"/>
    </location>
</feature>
<protein>
    <recommendedName>
        <fullName evidence="4">histidine kinase</fullName>
        <ecNumber evidence="4">2.7.13.3</ecNumber>
    </recommendedName>
</protein>
<dbReference type="InterPro" id="IPR003660">
    <property type="entry name" value="HAMP_dom"/>
</dbReference>
<dbReference type="Gene3D" id="1.10.287.130">
    <property type="match status" value="1"/>
</dbReference>
<dbReference type="InterPro" id="IPR036890">
    <property type="entry name" value="HATPase_C_sf"/>
</dbReference>
<dbReference type="SUPFAM" id="SSF55874">
    <property type="entry name" value="ATPase domain of HSP90 chaperone/DNA topoisomerase II/histidine kinase"/>
    <property type="match status" value="1"/>
</dbReference>
<comment type="similarity">
    <text evidence="3">Belongs to the ammonia transporter channel (TC 1.A.11.2) family.</text>
</comment>
<comment type="caution">
    <text evidence="16">The sequence shown here is derived from an EMBL/GenBank/DDBJ whole genome shotgun (WGS) entry which is preliminary data.</text>
</comment>
<dbReference type="InterPro" id="IPR003661">
    <property type="entry name" value="HisK_dim/P_dom"/>
</dbReference>
<keyword evidence="7" id="KW-0808">Transferase</keyword>
<evidence type="ECO:0000256" key="1">
    <source>
        <dbReference type="ARBA" id="ARBA00000085"/>
    </source>
</evidence>
<keyword evidence="5" id="KW-0813">Transport</keyword>
<feature type="transmembrane region" description="Helical" evidence="13">
    <location>
        <begin position="220"/>
        <end position="240"/>
    </location>
</feature>
<dbReference type="SUPFAM" id="SSF47384">
    <property type="entry name" value="Homodimeric domain of signal transducing histidine kinase"/>
    <property type="match status" value="1"/>
</dbReference>
<dbReference type="InterPro" id="IPR036097">
    <property type="entry name" value="HisK_dim/P_sf"/>
</dbReference>
<feature type="transmembrane region" description="Helical" evidence="13">
    <location>
        <begin position="112"/>
        <end position="131"/>
    </location>
</feature>
<evidence type="ECO:0000256" key="5">
    <source>
        <dbReference type="ARBA" id="ARBA00022448"/>
    </source>
</evidence>
<sequence length="761" mass="84120">MADKELISLLWLLGCTCIALFMQAGFTLIETGSVRAKNSVNVAMKNLADFIVVTVAYIVFGYHLSQGDSLLSFETLAMDNEHLPKLLFNVMFVTTAATIVSGCVAERMSYKGYIYTSFFIAVITYPIASYWTWNPYSWLSSSGFYDFAGGTTVHVVGGMIGLIGTMIVGPRKGRFDNKSVREIPSYSHTLVTLGVFLMLFAWLGFNGGSLYTFDLRVPKILFNTLVCGAIAGCTTLLWLYHYRHVPVFVVLNSVLGGLVIVTAGADIMGMVDLLVLGMFASACVILGDRMLIKAKIDDPVGAIPVHLFCGVIGTLYAGFKLGWIENQDVVNQLLMQVTGLVMVAGWAALNAVTIFMLLRKMHLDRVTEREEEVGLNVSEHGVRMSWLETVNTIEQISQHGDYSRRVPIEFGTEAGDVAISFNNLMDRLESNIDVLHQVAKGNLEDLDVTPSSDRDIMSNSLKTMILGLRSLIDDVEGQLQKQASQGDPHTLQALIERFKRTQDQLMEAEKMSALSGMVVGVAHELNTPLGVSVTSLSILNERLFSIQKSFQDKTISQDDLTEFLSVANQCMEMLIANINRSVELVSKLKSVDQKMTVEEPKLIELSQLFSDVLTHTEELFDEHNISARLECDEKLRVYVAPISLACVIEELLINSALHAFSDEQSSQREVKLVASQDHQHTYISVEDNGKGISEQDQTKIFQPFFTTLRARGGTGLGMHMVYNICSQKLAANIELESTLGVGTKFIITLENRIEPEGRASA</sequence>
<dbReference type="Proteomes" id="UP000572722">
    <property type="component" value="Unassembled WGS sequence"/>
</dbReference>
<dbReference type="GO" id="GO:0097272">
    <property type="term" value="P:ammonium homeostasis"/>
    <property type="evidence" value="ECO:0007669"/>
    <property type="project" value="TreeGrafter"/>
</dbReference>
<evidence type="ECO:0000256" key="11">
    <source>
        <dbReference type="ARBA" id="ARBA00023136"/>
    </source>
</evidence>
<keyword evidence="12" id="KW-0924">Ammonia transport</keyword>
<evidence type="ECO:0000256" key="8">
    <source>
        <dbReference type="ARBA" id="ARBA00022692"/>
    </source>
</evidence>
<feature type="transmembrane region" description="Helical" evidence="13">
    <location>
        <begin position="190"/>
        <end position="208"/>
    </location>
</feature>
<feature type="transmembrane region" description="Helical" evidence="13">
    <location>
        <begin position="86"/>
        <end position="105"/>
    </location>
</feature>
<dbReference type="Gene3D" id="3.30.565.10">
    <property type="entry name" value="Histidine kinase-like ATPase, C-terminal domain"/>
    <property type="match status" value="1"/>
</dbReference>
<dbReference type="PANTHER" id="PTHR11730">
    <property type="entry name" value="AMMONIUM TRANSPORTER"/>
    <property type="match status" value="1"/>
</dbReference>
<comment type="subcellular location">
    <subcellularLocation>
        <location evidence="2">Membrane</location>
        <topology evidence="2">Multi-pass membrane protein</topology>
    </subcellularLocation>
</comment>
<dbReference type="CDD" id="cd00082">
    <property type="entry name" value="HisKA"/>
    <property type="match status" value="1"/>
</dbReference>
<evidence type="ECO:0000256" key="2">
    <source>
        <dbReference type="ARBA" id="ARBA00004141"/>
    </source>
</evidence>
<dbReference type="InterPro" id="IPR018047">
    <property type="entry name" value="Ammonium_transpt_CS"/>
</dbReference>
<feature type="domain" description="Histidine kinase" evidence="14">
    <location>
        <begin position="520"/>
        <end position="753"/>
    </location>
</feature>
<dbReference type="GO" id="GO:0000155">
    <property type="term" value="F:phosphorelay sensor kinase activity"/>
    <property type="evidence" value="ECO:0007669"/>
    <property type="project" value="InterPro"/>
</dbReference>
<evidence type="ECO:0000256" key="7">
    <source>
        <dbReference type="ARBA" id="ARBA00022679"/>
    </source>
</evidence>
<name>A0AAE5LH34_9VIBR</name>
<evidence type="ECO:0000313" key="17">
    <source>
        <dbReference type="Proteomes" id="UP000572722"/>
    </source>
</evidence>
<evidence type="ECO:0000256" key="6">
    <source>
        <dbReference type="ARBA" id="ARBA00022553"/>
    </source>
</evidence>
<keyword evidence="10 13" id="KW-1133">Transmembrane helix</keyword>
<evidence type="ECO:0000313" key="16">
    <source>
        <dbReference type="EMBL" id="NOI80057.1"/>
    </source>
</evidence>
<evidence type="ECO:0000256" key="9">
    <source>
        <dbReference type="ARBA" id="ARBA00022777"/>
    </source>
</evidence>
<keyword evidence="6" id="KW-0597">Phosphoprotein</keyword>
<feature type="transmembrane region" description="Helical" evidence="13">
    <location>
        <begin position="339"/>
        <end position="358"/>
    </location>
</feature>
<dbReference type="InterPro" id="IPR005467">
    <property type="entry name" value="His_kinase_dom"/>
</dbReference>
<proteinExistence type="inferred from homology"/>
<evidence type="ECO:0000256" key="13">
    <source>
        <dbReference type="SAM" id="Phobius"/>
    </source>
</evidence>
<evidence type="ECO:0000256" key="4">
    <source>
        <dbReference type="ARBA" id="ARBA00012438"/>
    </source>
</evidence>
<dbReference type="EC" id="2.7.13.3" evidence="4"/>
<dbReference type="AlphaFoldDB" id="A0AAE5LH34"/>
<dbReference type="RefSeq" id="WP_171320716.1">
    <property type="nucleotide sequence ID" value="NZ_VTXO01000001.1"/>
</dbReference>
<dbReference type="CDD" id="cd06225">
    <property type="entry name" value="HAMP"/>
    <property type="match status" value="1"/>
</dbReference>
<keyword evidence="8 13" id="KW-0812">Transmembrane</keyword>
<dbReference type="PROSITE" id="PS01219">
    <property type="entry name" value="AMMONIUM_TRANSP"/>
    <property type="match status" value="1"/>
</dbReference>
<dbReference type="InterPro" id="IPR029020">
    <property type="entry name" value="Ammonium/urea_transptr"/>
</dbReference>
<feature type="transmembrane region" description="Helical" evidence="13">
    <location>
        <begin position="247"/>
        <end position="267"/>
    </location>
</feature>
<dbReference type="SUPFAM" id="SSF111352">
    <property type="entry name" value="Ammonium transporter"/>
    <property type="match status" value="1"/>
</dbReference>
<accession>A0AAE5LH34</accession>
<dbReference type="GO" id="GO:0016020">
    <property type="term" value="C:membrane"/>
    <property type="evidence" value="ECO:0007669"/>
    <property type="project" value="UniProtKB-SubCell"/>
</dbReference>
<dbReference type="SMART" id="SM00387">
    <property type="entry name" value="HATPase_c"/>
    <property type="match status" value="1"/>
</dbReference>
<feature type="transmembrane region" description="Helical" evidence="13">
    <location>
        <begin position="47"/>
        <end position="66"/>
    </location>
</feature>
<dbReference type="EMBL" id="VTXO01000001">
    <property type="protein sequence ID" value="NOI80057.1"/>
    <property type="molecule type" value="Genomic_DNA"/>
</dbReference>
<keyword evidence="11 13" id="KW-0472">Membrane</keyword>
<dbReference type="InterPro" id="IPR003594">
    <property type="entry name" value="HATPase_dom"/>
</dbReference>
<organism evidence="16 17">
    <name type="scientific">Vibrio tubiashii</name>
    <dbReference type="NCBI Taxonomy" id="29498"/>
    <lineage>
        <taxon>Bacteria</taxon>
        <taxon>Pseudomonadati</taxon>
        <taxon>Pseudomonadota</taxon>
        <taxon>Gammaproteobacteria</taxon>
        <taxon>Vibrionales</taxon>
        <taxon>Vibrionaceae</taxon>
        <taxon>Vibrio</taxon>
        <taxon>Vibrio oreintalis group</taxon>
    </lineage>
</organism>
<comment type="catalytic activity">
    <reaction evidence="1">
        <text>ATP + protein L-histidine = ADP + protein N-phospho-L-histidine.</text>
        <dbReference type="EC" id="2.7.13.3"/>
    </reaction>
</comment>
<dbReference type="Pfam" id="PF02518">
    <property type="entry name" value="HATPase_c"/>
    <property type="match status" value="1"/>
</dbReference>
<dbReference type="PROSITE" id="PS50109">
    <property type="entry name" value="HIS_KIN"/>
    <property type="match status" value="1"/>
</dbReference>
<dbReference type="InterPro" id="IPR024041">
    <property type="entry name" value="NH4_transpt_AmtB-like_dom"/>
</dbReference>
<reference evidence="16 17" key="1">
    <citation type="submission" date="2019-08" db="EMBL/GenBank/DDBJ databases">
        <title>Draft genome sequencing and comparative genomics of hatchery-associated Vibrios.</title>
        <authorList>
            <person name="Kehlet-Delgado H."/>
            <person name="Mueller R.S."/>
        </authorList>
    </citation>
    <scope>NUCLEOTIDE SEQUENCE [LARGE SCALE GENOMIC DNA]</scope>
    <source>
        <strain evidence="16 17">01-65-5-1</strain>
    </source>
</reference>
<feature type="transmembrane region" description="Helical" evidence="13">
    <location>
        <begin position="151"/>
        <end position="169"/>
    </location>
</feature>
<dbReference type="GO" id="GO:0008519">
    <property type="term" value="F:ammonium channel activity"/>
    <property type="evidence" value="ECO:0007669"/>
    <property type="project" value="InterPro"/>
</dbReference>
<evidence type="ECO:0000256" key="10">
    <source>
        <dbReference type="ARBA" id="ARBA00022989"/>
    </source>
</evidence>
<evidence type="ECO:0000259" key="15">
    <source>
        <dbReference type="PROSITE" id="PS50885"/>
    </source>
</evidence>
<dbReference type="InterPro" id="IPR004358">
    <property type="entry name" value="Sig_transdc_His_kin-like_C"/>
</dbReference>